<comment type="subcellular location">
    <subcellularLocation>
        <location evidence="1">Membrane</location>
        <topology evidence="1">Multi-pass membrane protein</topology>
    </subcellularLocation>
</comment>
<comment type="caution">
    <text evidence="11">The sequence shown here is derived from an EMBL/GenBank/DDBJ whole genome shotgun (WGS) entry which is preliminary data.</text>
</comment>
<feature type="domain" description="G-protein coupled receptors family 1 profile" evidence="10">
    <location>
        <begin position="39"/>
        <end position="331"/>
    </location>
</feature>
<feature type="transmembrane region" description="Helical" evidence="9">
    <location>
        <begin position="140"/>
        <end position="163"/>
    </location>
</feature>
<dbReference type="InterPro" id="IPR000276">
    <property type="entry name" value="GPCR_Rhodpsn"/>
</dbReference>
<dbReference type="PROSITE" id="PS50262">
    <property type="entry name" value="G_PROTEIN_RECEP_F1_2"/>
    <property type="match status" value="1"/>
</dbReference>
<evidence type="ECO:0000256" key="7">
    <source>
        <dbReference type="ARBA" id="ARBA00023224"/>
    </source>
</evidence>
<dbReference type="GO" id="GO:0005886">
    <property type="term" value="C:plasma membrane"/>
    <property type="evidence" value="ECO:0007669"/>
    <property type="project" value="TreeGrafter"/>
</dbReference>
<evidence type="ECO:0000256" key="6">
    <source>
        <dbReference type="ARBA" id="ARBA00023170"/>
    </source>
</evidence>
<evidence type="ECO:0000313" key="12">
    <source>
        <dbReference type="Proteomes" id="UP001186944"/>
    </source>
</evidence>
<dbReference type="Proteomes" id="UP001186944">
    <property type="component" value="Unassembled WGS sequence"/>
</dbReference>
<proteinExistence type="predicted"/>
<dbReference type="AlphaFoldDB" id="A0AA88Y2L0"/>
<feature type="compositionally biased region" description="Basic and acidic residues" evidence="8">
    <location>
        <begin position="236"/>
        <end position="252"/>
    </location>
</feature>
<keyword evidence="3 9" id="KW-1133">Transmembrane helix</keyword>
<keyword evidence="4" id="KW-0297">G-protein coupled receptor</keyword>
<feature type="transmembrane region" description="Helical" evidence="9">
    <location>
        <begin position="266"/>
        <end position="284"/>
    </location>
</feature>
<reference evidence="11" key="1">
    <citation type="submission" date="2019-08" db="EMBL/GenBank/DDBJ databases">
        <title>The improved chromosome-level genome for the pearl oyster Pinctada fucata martensii using PacBio sequencing and Hi-C.</title>
        <authorList>
            <person name="Zheng Z."/>
        </authorList>
    </citation>
    <scope>NUCLEOTIDE SEQUENCE</scope>
    <source>
        <strain evidence="11">ZZ-2019</strain>
        <tissue evidence="11">Adductor muscle</tissue>
    </source>
</reference>
<feature type="region of interest" description="Disordered" evidence="8">
    <location>
        <begin position="231"/>
        <end position="262"/>
    </location>
</feature>
<protein>
    <recommendedName>
        <fullName evidence="10">G-protein coupled receptors family 1 profile domain-containing protein</fullName>
    </recommendedName>
</protein>
<dbReference type="PRINTS" id="PR00237">
    <property type="entry name" value="GPCRRHODOPSN"/>
</dbReference>
<dbReference type="PANTHER" id="PTHR45695:SF15">
    <property type="entry name" value="OPSIN RH2"/>
    <property type="match status" value="1"/>
</dbReference>
<keyword evidence="2 9" id="KW-0812">Transmembrane</keyword>
<dbReference type="CDD" id="cd00637">
    <property type="entry name" value="7tm_classA_rhodopsin-like"/>
    <property type="match status" value="1"/>
</dbReference>
<gene>
    <name evidence="11" type="ORF">FSP39_001946</name>
</gene>
<dbReference type="SUPFAM" id="SSF81321">
    <property type="entry name" value="Family A G protein-coupled receptor-like"/>
    <property type="match status" value="1"/>
</dbReference>
<dbReference type="PANTHER" id="PTHR45695">
    <property type="entry name" value="LEUCOKININ RECEPTOR-RELATED"/>
    <property type="match status" value="1"/>
</dbReference>
<feature type="transmembrane region" description="Helical" evidence="9">
    <location>
        <begin position="26"/>
        <end position="48"/>
    </location>
</feature>
<dbReference type="Pfam" id="PF00001">
    <property type="entry name" value="7tm_1"/>
    <property type="match status" value="1"/>
</dbReference>
<sequence length="348" mass="39994">MDNATQKLTNELLTNEFIQKALLPNIVLYSTILVIGILGNIAVFVVYLTKMPRDCIKPRYFVPFLSFFDILVCTVSLTYFAVQTYVLMTFHQDLLCKLLVFLIIFTMMTSNSFLLAISVQRFTIICRPFGKQMTLIWRRISACLVIISGLFFAFPSLFIAGVAEFELEYKGVNKSGPSCFIGNDQYPMLQIIHNGLLTFIGTANIIVTTAMYTPIAILIFNKNKRNLSFRTNGQEVRSESNRSENQVQDHSEPSSSTSKENKDNRVNFNMMFLIIILVYIISYIPTSCVSTIRTFTEDFWKNLSISPIKYGVVDFFSKFYVCNHIANPFIYAYFDNEFRTCFKKILNK</sequence>
<evidence type="ECO:0000256" key="9">
    <source>
        <dbReference type="SAM" id="Phobius"/>
    </source>
</evidence>
<name>A0AA88Y2L0_PINIB</name>
<keyword evidence="5 9" id="KW-0472">Membrane</keyword>
<organism evidence="11 12">
    <name type="scientific">Pinctada imbricata</name>
    <name type="common">Atlantic pearl-oyster</name>
    <name type="synonym">Pinctada martensii</name>
    <dbReference type="NCBI Taxonomy" id="66713"/>
    <lineage>
        <taxon>Eukaryota</taxon>
        <taxon>Metazoa</taxon>
        <taxon>Spiralia</taxon>
        <taxon>Lophotrochozoa</taxon>
        <taxon>Mollusca</taxon>
        <taxon>Bivalvia</taxon>
        <taxon>Autobranchia</taxon>
        <taxon>Pteriomorphia</taxon>
        <taxon>Pterioida</taxon>
        <taxon>Pterioidea</taxon>
        <taxon>Pteriidae</taxon>
        <taxon>Pinctada</taxon>
    </lineage>
</organism>
<dbReference type="GO" id="GO:0004930">
    <property type="term" value="F:G protein-coupled receptor activity"/>
    <property type="evidence" value="ECO:0007669"/>
    <property type="project" value="UniProtKB-KW"/>
</dbReference>
<keyword evidence="12" id="KW-1185">Reference proteome</keyword>
<dbReference type="Gene3D" id="1.20.1070.10">
    <property type="entry name" value="Rhodopsin 7-helix transmembrane proteins"/>
    <property type="match status" value="1"/>
</dbReference>
<evidence type="ECO:0000313" key="11">
    <source>
        <dbReference type="EMBL" id="KAK3096636.1"/>
    </source>
</evidence>
<feature type="transmembrane region" description="Helical" evidence="9">
    <location>
        <begin position="196"/>
        <end position="220"/>
    </location>
</feature>
<evidence type="ECO:0000259" key="10">
    <source>
        <dbReference type="PROSITE" id="PS50262"/>
    </source>
</evidence>
<evidence type="ECO:0000256" key="2">
    <source>
        <dbReference type="ARBA" id="ARBA00022692"/>
    </source>
</evidence>
<evidence type="ECO:0000256" key="4">
    <source>
        <dbReference type="ARBA" id="ARBA00023040"/>
    </source>
</evidence>
<evidence type="ECO:0000256" key="3">
    <source>
        <dbReference type="ARBA" id="ARBA00022989"/>
    </source>
</evidence>
<keyword evidence="6" id="KW-0675">Receptor</keyword>
<accession>A0AA88Y2L0</accession>
<keyword evidence="7" id="KW-0807">Transducer</keyword>
<dbReference type="InterPro" id="IPR017452">
    <property type="entry name" value="GPCR_Rhodpsn_7TM"/>
</dbReference>
<evidence type="ECO:0000256" key="8">
    <source>
        <dbReference type="SAM" id="MobiDB-lite"/>
    </source>
</evidence>
<dbReference type="EMBL" id="VSWD01000007">
    <property type="protein sequence ID" value="KAK3096636.1"/>
    <property type="molecule type" value="Genomic_DNA"/>
</dbReference>
<evidence type="ECO:0000256" key="1">
    <source>
        <dbReference type="ARBA" id="ARBA00004141"/>
    </source>
</evidence>
<feature type="transmembrane region" description="Helical" evidence="9">
    <location>
        <begin position="60"/>
        <end position="86"/>
    </location>
</feature>
<evidence type="ECO:0000256" key="5">
    <source>
        <dbReference type="ARBA" id="ARBA00023136"/>
    </source>
</evidence>
<feature type="transmembrane region" description="Helical" evidence="9">
    <location>
        <begin position="98"/>
        <end position="119"/>
    </location>
</feature>